<sequence length="203" mass="19892">MFTKSLLFGASLAALAAADPIPQAAPTSFDPAALSSELASLTASLGSLPSGVIPGLPSFYSDYPTLPASIESVLATAVPSSVIATETDPCAFVTDAPQWYNALPASVKSALTSYESALVSWDKAHSKELASLAGTASYTGSVPALVCTNTGAAVVAKTTASSTAKNTGTAGSSTPNNAAPHATGAVAIGFAGAVGVLGLMAAL</sequence>
<evidence type="ECO:0000313" key="2">
    <source>
        <dbReference type="EMBL" id="PMD55165.1"/>
    </source>
</evidence>
<dbReference type="OrthoDB" id="5419608at2759"/>
<dbReference type="EMBL" id="KZ613856">
    <property type="protein sequence ID" value="PMD55165.1"/>
    <property type="molecule type" value="Genomic_DNA"/>
</dbReference>
<dbReference type="GeneID" id="36589243"/>
<keyword evidence="3" id="KW-1185">Reference proteome</keyword>
<dbReference type="RefSeq" id="XP_024732069.1">
    <property type="nucleotide sequence ID" value="XM_024881166.1"/>
</dbReference>
<protein>
    <recommendedName>
        <fullName evidence="4">Infection structure specific protein</fullName>
    </recommendedName>
</protein>
<name>A0A2J6SWK8_9HELO</name>
<proteinExistence type="predicted"/>
<keyword evidence="1" id="KW-0732">Signal</keyword>
<organism evidence="2 3">
    <name type="scientific">Hyaloscypha bicolor E</name>
    <dbReference type="NCBI Taxonomy" id="1095630"/>
    <lineage>
        <taxon>Eukaryota</taxon>
        <taxon>Fungi</taxon>
        <taxon>Dikarya</taxon>
        <taxon>Ascomycota</taxon>
        <taxon>Pezizomycotina</taxon>
        <taxon>Leotiomycetes</taxon>
        <taxon>Helotiales</taxon>
        <taxon>Hyaloscyphaceae</taxon>
        <taxon>Hyaloscypha</taxon>
        <taxon>Hyaloscypha bicolor</taxon>
    </lineage>
</organism>
<evidence type="ECO:0000256" key="1">
    <source>
        <dbReference type="SAM" id="SignalP"/>
    </source>
</evidence>
<evidence type="ECO:0000313" key="3">
    <source>
        <dbReference type="Proteomes" id="UP000235371"/>
    </source>
</evidence>
<dbReference type="Proteomes" id="UP000235371">
    <property type="component" value="Unassembled WGS sequence"/>
</dbReference>
<dbReference type="InParanoid" id="A0A2J6SWK8"/>
<feature type="chain" id="PRO_5014428163" description="Infection structure specific protein" evidence="1">
    <location>
        <begin position="19"/>
        <end position="203"/>
    </location>
</feature>
<feature type="signal peptide" evidence="1">
    <location>
        <begin position="1"/>
        <end position="18"/>
    </location>
</feature>
<reference evidence="2 3" key="1">
    <citation type="submission" date="2016-04" db="EMBL/GenBank/DDBJ databases">
        <title>A degradative enzymes factory behind the ericoid mycorrhizal symbiosis.</title>
        <authorList>
            <consortium name="DOE Joint Genome Institute"/>
            <person name="Martino E."/>
            <person name="Morin E."/>
            <person name="Grelet G."/>
            <person name="Kuo A."/>
            <person name="Kohler A."/>
            <person name="Daghino S."/>
            <person name="Barry K."/>
            <person name="Choi C."/>
            <person name="Cichocki N."/>
            <person name="Clum A."/>
            <person name="Copeland A."/>
            <person name="Hainaut M."/>
            <person name="Haridas S."/>
            <person name="Labutti K."/>
            <person name="Lindquist E."/>
            <person name="Lipzen A."/>
            <person name="Khouja H.-R."/>
            <person name="Murat C."/>
            <person name="Ohm R."/>
            <person name="Olson A."/>
            <person name="Spatafora J."/>
            <person name="Veneault-Fourrey C."/>
            <person name="Henrissat B."/>
            <person name="Grigoriev I."/>
            <person name="Martin F."/>
            <person name="Perotto S."/>
        </authorList>
    </citation>
    <scope>NUCLEOTIDE SEQUENCE [LARGE SCALE GENOMIC DNA]</scope>
    <source>
        <strain evidence="2 3">E</strain>
    </source>
</reference>
<evidence type="ECO:0008006" key="4">
    <source>
        <dbReference type="Google" id="ProtNLM"/>
    </source>
</evidence>
<gene>
    <name evidence="2" type="ORF">K444DRAFT_617629</name>
</gene>
<accession>A0A2J6SWK8</accession>
<dbReference type="AlphaFoldDB" id="A0A2J6SWK8"/>